<dbReference type="InterPro" id="IPR025345">
    <property type="entry name" value="DUF4249"/>
</dbReference>
<dbReference type="OrthoDB" id="637707at2"/>
<dbReference type="AlphaFoldDB" id="A0A1G7IMH1"/>
<dbReference type="PROSITE" id="PS51257">
    <property type="entry name" value="PROKAR_LIPOPROTEIN"/>
    <property type="match status" value="1"/>
</dbReference>
<evidence type="ECO:0000313" key="1">
    <source>
        <dbReference type="EMBL" id="SDF13942.1"/>
    </source>
</evidence>
<dbReference type="Proteomes" id="UP000199072">
    <property type="component" value="Unassembled WGS sequence"/>
</dbReference>
<dbReference type="RefSeq" id="WP_091153211.1">
    <property type="nucleotide sequence ID" value="NZ_FNAI01000013.1"/>
</dbReference>
<organism evidence="1 2">
    <name type="scientific">Mucilaginibacter pineti</name>
    <dbReference type="NCBI Taxonomy" id="1391627"/>
    <lineage>
        <taxon>Bacteria</taxon>
        <taxon>Pseudomonadati</taxon>
        <taxon>Bacteroidota</taxon>
        <taxon>Sphingobacteriia</taxon>
        <taxon>Sphingobacteriales</taxon>
        <taxon>Sphingobacteriaceae</taxon>
        <taxon>Mucilaginibacter</taxon>
    </lineage>
</organism>
<accession>A0A1G7IMH1</accession>
<evidence type="ECO:0008006" key="3">
    <source>
        <dbReference type="Google" id="ProtNLM"/>
    </source>
</evidence>
<name>A0A1G7IMH1_9SPHI</name>
<gene>
    <name evidence="1" type="ORF">SAMN05216464_11389</name>
</gene>
<reference evidence="1 2" key="1">
    <citation type="submission" date="2016-10" db="EMBL/GenBank/DDBJ databases">
        <authorList>
            <person name="de Groot N.N."/>
        </authorList>
    </citation>
    <scope>NUCLEOTIDE SEQUENCE [LARGE SCALE GENOMIC DNA]</scope>
    <source>
        <strain evidence="1 2">47C3B</strain>
    </source>
</reference>
<protein>
    <recommendedName>
        <fullName evidence="3">DUF4249 domain-containing protein</fullName>
    </recommendedName>
</protein>
<dbReference type="EMBL" id="FNAI01000013">
    <property type="protein sequence ID" value="SDF13942.1"/>
    <property type="molecule type" value="Genomic_DNA"/>
</dbReference>
<dbReference type="STRING" id="1391627.SAMN05216464_11389"/>
<sequence length="269" mass="28850">MKNQFYSLLFFAGLLTSCEKAIDLKLPDNTPKYVIEAVLTNEAGGCRVAISQTKDFTGDNTFTGVSNATVTITGNGSTQVLPATGAGVYQQATLTGIPGNTYQLNVQVGGQTFTAGCTMPQPVPLESVYVQNQQGSNKDGSLLKYAVAAYHDPSGAKNYYRFVQYVSGKKEKTVFIANDEFTNGNVVNNRLSFSNDNDDSARNIKTGDQLTIEMLCLDPVVYQYWYSLKSGAGGDGNNAAPSDPDTNLSGGALGYFSAHTIQRKNIIVP</sequence>
<evidence type="ECO:0000313" key="2">
    <source>
        <dbReference type="Proteomes" id="UP000199072"/>
    </source>
</evidence>
<keyword evidence="2" id="KW-1185">Reference proteome</keyword>
<dbReference type="Pfam" id="PF14054">
    <property type="entry name" value="DUF4249"/>
    <property type="match status" value="1"/>
</dbReference>
<proteinExistence type="predicted"/>